<dbReference type="Gene3D" id="3.20.20.80">
    <property type="entry name" value="Glycosidases"/>
    <property type="match status" value="1"/>
</dbReference>
<dbReference type="Pfam" id="PF00704">
    <property type="entry name" value="Glyco_hydro_18"/>
    <property type="match status" value="1"/>
</dbReference>
<keyword evidence="6" id="KW-1185">Reference proteome</keyword>
<reference evidence="7" key="1">
    <citation type="submission" date="2025-08" db="UniProtKB">
        <authorList>
            <consortium name="RefSeq"/>
        </authorList>
    </citation>
    <scope>IDENTIFICATION</scope>
    <source>
        <tissue evidence="7">Muscle</tissue>
    </source>
</reference>
<dbReference type="GeneID" id="106472136"/>
<dbReference type="InterPro" id="IPR001579">
    <property type="entry name" value="Glyco_hydro_18_chit_AS"/>
</dbReference>
<dbReference type="CDD" id="cd02872">
    <property type="entry name" value="GH18_chitolectin_chitotriosidase"/>
    <property type="match status" value="1"/>
</dbReference>
<dbReference type="PANTHER" id="PTHR11177:SF359">
    <property type="entry name" value="CHITINASE 10-RELATED"/>
    <property type="match status" value="1"/>
</dbReference>
<organism evidence="6 7">
    <name type="scientific">Limulus polyphemus</name>
    <name type="common">Atlantic horseshoe crab</name>
    <dbReference type="NCBI Taxonomy" id="6850"/>
    <lineage>
        <taxon>Eukaryota</taxon>
        <taxon>Metazoa</taxon>
        <taxon>Ecdysozoa</taxon>
        <taxon>Arthropoda</taxon>
        <taxon>Chelicerata</taxon>
        <taxon>Merostomata</taxon>
        <taxon>Xiphosura</taxon>
        <taxon>Limulidae</taxon>
        <taxon>Limulus</taxon>
    </lineage>
</organism>
<dbReference type="SUPFAM" id="SSF51445">
    <property type="entry name" value="(Trans)glycosidases"/>
    <property type="match status" value="1"/>
</dbReference>
<gene>
    <name evidence="7" type="primary">LOC106472136</name>
</gene>
<dbReference type="InterPro" id="IPR050314">
    <property type="entry name" value="Glycosyl_Hydrlase_18"/>
</dbReference>
<evidence type="ECO:0000313" key="7">
    <source>
        <dbReference type="RefSeq" id="XP_013788216.1"/>
    </source>
</evidence>
<dbReference type="SUPFAM" id="SSF54556">
    <property type="entry name" value="Chitinase insertion domain"/>
    <property type="match status" value="1"/>
</dbReference>
<dbReference type="InterPro" id="IPR017853">
    <property type="entry name" value="GH"/>
</dbReference>
<name>A0ABM1BT85_LIMPO</name>
<evidence type="ECO:0000256" key="4">
    <source>
        <dbReference type="RuleBase" id="RU004453"/>
    </source>
</evidence>
<protein>
    <submittedName>
        <fullName evidence="7">Probable chitinase 10</fullName>
    </submittedName>
</protein>
<comment type="similarity">
    <text evidence="4">Belongs to the glycosyl hydrolase 18 family.</text>
</comment>
<evidence type="ECO:0000313" key="6">
    <source>
        <dbReference type="Proteomes" id="UP000694941"/>
    </source>
</evidence>
<feature type="domain" description="GH18" evidence="5">
    <location>
        <begin position="28"/>
        <end position="398"/>
    </location>
</feature>
<dbReference type="InterPro" id="IPR029070">
    <property type="entry name" value="Chitinase_insertion_sf"/>
</dbReference>
<proteinExistence type="inferred from homology"/>
<dbReference type="InterPro" id="IPR011583">
    <property type="entry name" value="Chitinase_II/V-like_cat"/>
</dbReference>
<sequence>MSVNQSSKVLQTTLVHVSNVLLSGDDKLKVVCYFTNWAWYRAVGGRFLPEDIDPTLCTHINYAFATLDSTSLTLKPFDSWADIENNFYERVVALKNRNPRLRVLLALGGWTDSAGDKYTRLTASATKRRNFIQQAVHFLQQHHFDGLDLDWEFPVCWQSSCGSGPTSDRSNFATFVRELREAFDQVQPTLLLTAAVSASKTIIDNAYDVPSLANNLDFINLMAYDYHGSWEKRTGHVAPLYQKLGDPLSANFSLTYWVQKGAPPHKLILGTPFYGRSFTLASSNMNGIGAPSNGGGKAGPLTKEIGILAYYEICDKMNNQAWRQVKDPSGGTGPYAYREDQWVGFDDPETLSQKAKLVREQGYGGVMMWTVDFDDFSGICCQKPFPLLRAVHYGLFGTGDPPETYKCEENLISREPPFGIIVPVAHQYPVLLRADQVPQ</sequence>
<dbReference type="PANTHER" id="PTHR11177">
    <property type="entry name" value="CHITINASE"/>
    <property type="match status" value="1"/>
</dbReference>
<evidence type="ECO:0000256" key="3">
    <source>
        <dbReference type="RuleBase" id="RU000489"/>
    </source>
</evidence>
<dbReference type="Proteomes" id="UP000694941">
    <property type="component" value="Unplaced"/>
</dbReference>
<evidence type="ECO:0000259" key="5">
    <source>
        <dbReference type="PROSITE" id="PS51910"/>
    </source>
</evidence>
<dbReference type="PROSITE" id="PS01095">
    <property type="entry name" value="GH18_1"/>
    <property type="match status" value="1"/>
</dbReference>
<dbReference type="PROSITE" id="PS51910">
    <property type="entry name" value="GH18_2"/>
    <property type="match status" value="1"/>
</dbReference>
<evidence type="ECO:0000256" key="2">
    <source>
        <dbReference type="ARBA" id="ARBA00023295"/>
    </source>
</evidence>
<evidence type="ECO:0000256" key="1">
    <source>
        <dbReference type="ARBA" id="ARBA00022801"/>
    </source>
</evidence>
<dbReference type="InterPro" id="IPR001223">
    <property type="entry name" value="Glyco_hydro18_cat"/>
</dbReference>
<keyword evidence="2 3" id="KW-0326">Glycosidase</keyword>
<keyword evidence="1 3" id="KW-0378">Hydrolase</keyword>
<dbReference type="SMART" id="SM00636">
    <property type="entry name" value="Glyco_18"/>
    <property type="match status" value="1"/>
</dbReference>
<accession>A0ABM1BT85</accession>
<dbReference type="Gene3D" id="3.10.50.10">
    <property type="match status" value="1"/>
</dbReference>
<dbReference type="RefSeq" id="XP_013788216.1">
    <property type="nucleotide sequence ID" value="XM_013932762.1"/>
</dbReference>